<comment type="similarity">
    <text evidence="2">In the N-terminal section; belongs to the phytochrome family.</text>
</comment>
<keyword evidence="6" id="KW-0716">Sensory transduction</keyword>
<keyword evidence="14" id="KW-1185">Reference proteome</keyword>
<dbReference type="CDD" id="cd00082">
    <property type="entry name" value="HisKA"/>
    <property type="match status" value="1"/>
</dbReference>
<evidence type="ECO:0000256" key="8">
    <source>
        <dbReference type="ARBA" id="ARBA00022777"/>
    </source>
</evidence>
<dbReference type="Gene3D" id="3.30.450.20">
    <property type="entry name" value="PAS domain"/>
    <property type="match status" value="1"/>
</dbReference>
<evidence type="ECO:0000313" key="14">
    <source>
        <dbReference type="Proteomes" id="UP000245999"/>
    </source>
</evidence>
<name>A0A2Z3GSQ6_9BACT</name>
<dbReference type="PROSITE" id="PS50109">
    <property type="entry name" value="HIS_KIN"/>
    <property type="match status" value="1"/>
</dbReference>
<dbReference type="OrthoDB" id="9766459at2"/>
<dbReference type="InterPro" id="IPR013515">
    <property type="entry name" value="Phytochrome_cen-reg"/>
</dbReference>
<dbReference type="AlphaFoldDB" id="A0A2Z3GSQ6"/>
<gene>
    <name evidence="13" type="ORF">DDQ68_06085</name>
</gene>
<dbReference type="GO" id="GO:0009584">
    <property type="term" value="P:detection of visible light"/>
    <property type="evidence" value="ECO:0007669"/>
    <property type="project" value="InterPro"/>
</dbReference>
<keyword evidence="5" id="KW-0597">Phosphoprotein</keyword>
<dbReference type="SUPFAM" id="SSF55781">
    <property type="entry name" value="GAF domain-like"/>
    <property type="match status" value="2"/>
</dbReference>
<dbReference type="SMART" id="SM00387">
    <property type="entry name" value="HATPase_c"/>
    <property type="match status" value="1"/>
</dbReference>
<evidence type="ECO:0000256" key="6">
    <source>
        <dbReference type="ARBA" id="ARBA00022606"/>
    </source>
</evidence>
<dbReference type="SUPFAM" id="SSF47384">
    <property type="entry name" value="Homodimeric domain of signal transducing histidine kinase"/>
    <property type="match status" value="1"/>
</dbReference>
<dbReference type="Gene3D" id="3.30.565.10">
    <property type="entry name" value="Histidine kinase-like ATPase, C-terminal domain"/>
    <property type="match status" value="1"/>
</dbReference>
<dbReference type="PRINTS" id="PR01033">
    <property type="entry name" value="PHYTOCHROME"/>
</dbReference>
<dbReference type="Pfam" id="PF08446">
    <property type="entry name" value="PAS_2"/>
    <property type="match status" value="1"/>
</dbReference>
<dbReference type="InterPro" id="IPR035965">
    <property type="entry name" value="PAS-like_dom_sf"/>
</dbReference>
<dbReference type="RefSeq" id="WP_109655506.1">
    <property type="nucleotide sequence ID" value="NZ_CP029145.1"/>
</dbReference>
<dbReference type="InterPro" id="IPR043150">
    <property type="entry name" value="Phytochrome_PHY_sf"/>
</dbReference>
<dbReference type="EMBL" id="CP029145">
    <property type="protein sequence ID" value="AWM32394.1"/>
    <property type="molecule type" value="Genomic_DNA"/>
</dbReference>
<dbReference type="GO" id="GO:0006355">
    <property type="term" value="P:regulation of DNA-templated transcription"/>
    <property type="evidence" value="ECO:0007669"/>
    <property type="project" value="InterPro"/>
</dbReference>
<comment type="catalytic activity">
    <reaction evidence="1">
        <text>ATP + protein L-histidine = ADP + protein N-phospho-L-histidine.</text>
        <dbReference type="EC" id="2.7.13.3"/>
    </reaction>
</comment>
<dbReference type="SMART" id="SM00065">
    <property type="entry name" value="GAF"/>
    <property type="match status" value="1"/>
</dbReference>
<dbReference type="InterPro" id="IPR016132">
    <property type="entry name" value="Phyto_chromo_attachment"/>
</dbReference>
<dbReference type="InterPro" id="IPR036890">
    <property type="entry name" value="HATPase_C_sf"/>
</dbReference>
<evidence type="ECO:0000256" key="2">
    <source>
        <dbReference type="ARBA" id="ARBA00006402"/>
    </source>
</evidence>
<feature type="domain" description="Histidine kinase" evidence="12">
    <location>
        <begin position="541"/>
        <end position="768"/>
    </location>
</feature>
<dbReference type="InterPro" id="IPR003594">
    <property type="entry name" value="HATPase_dom"/>
</dbReference>
<proteinExistence type="inferred from homology"/>
<evidence type="ECO:0000256" key="7">
    <source>
        <dbReference type="ARBA" id="ARBA00022679"/>
    </source>
</evidence>
<keyword evidence="10" id="KW-0675">Receptor</keyword>
<dbReference type="InterPro" id="IPR003661">
    <property type="entry name" value="HisK_dim/P_dom"/>
</dbReference>
<dbReference type="SMART" id="SM00388">
    <property type="entry name" value="HisKA"/>
    <property type="match status" value="1"/>
</dbReference>
<evidence type="ECO:0000256" key="1">
    <source>
        <dbReference type="ARBA" id="ARBA00000085"/>
    </source>
</evidence>
<dbReference type="Pfam" id="PF00360">
    <property type="entry name" value="PHY"/>
    <property type="match status" value="1"/>
</dbReference>
<dbReference type="InterPro" id="IPR050351">
    <property type="entry name" value="BphY/WalK/GraS-like"/>
</dbReference>
<dbReference type="SUPFAM" id="SSF55785">
    <property type="entry name" value="PYP-like sensor domain (PAS domain)"/>
    <property type="match status" value="1"/>
</dbReference>
<feature type="domain" description="Phytochrome chromophore attachment site" evidence="11">
    <location>
        <begin position="150"/>
        <end position="308"/>
    </location>
</feature>
<dbReference type="FunFam" id="3.30.565.10:FF:000006">
    <property type="entry name" value="Sensor histidine kinase WalK"/>
    <property type="match status" value="1"/>
</dbReference>
<dbReference type="Proteomes" id="UP000245999">
    <property type="component" value="Chromosome"/>
</dbReference>
<dbReference type="InterPro" id="IPR036097">
    <property type="entry name" value="HisK_dim/P_sf"/>
</dbReference>
<dbReference type="InterPro" id="IPR029016">
    <property type="entry name" value="GAF-like_dom_sf"/>
</dbReference>
<dbReference type="GO" id="GO:0030295">
    <property type="term" value="F:protein kinase activator activity"/>
    <property type="evidence" value="ECO:0007669"/>
    <property type="project" value="TreeGrafter"/>
</dbReference>
<evidence type="ECO:0000256" key="10">
    <source>
        <dbReference type="ARBA" id="ARBA00023170"/>
    </source>
</evidence>
<reference evidence="14" key="1">
    <citation type="submission" date="2018-04" db="EMBL/GenBank/DDBJ databases">
        <title>Complete genome of Antarctic heterotrophic bacterium Hymenobacter nivis.</title>
        <authorList>
            <person name="Terashima M."/>
        </authorList>
    </citation>
    <scope>NUCLEOTIDE SEQUENCE [LARGE SCALE GENOMIC DNA]</scope>
    <source>
        <strain evidence="14">NBRC 111535</strain>
    </source>
</reference>
<dbReference type="PROSITE" id="PS50046">
    <property type="entry name" value="PHYTOCHROME_2"/>
    <property type="match status" value="1"/>
</dbReference>
<dbReference type="EC" id="2.7.13.3" evidence="3"/>
<evidence type="ECO:0000256" key="4">
    <source>
        <dbReference type="ARBA" id="ARBA00022543"/>
    </source>
</evidence>
<accession>A0A2Z3GSQ6</accession>
<keyword evidence="7" id="KW-0808">Transferase</keyword>
<dbReference type="InterPro" id="IPR001294">
    <property type="entry name" value="Phytochrome"/>
</dbReference>
<protein>
    <recommendedName>
        <fullName evidence="3">histidine kinase</fullName>
        <ecNumber evidence="3">2.7.13.3</ecNumber>
    </recommendedName>
</protein>
<keyword evidence="9" id="KW-0157">Chromophore</keyword>
<dbReference type="Gene3D" id="3.30.450.40">
    <property type="match status" value="1"/>
</dbReference>
<dbReference type="Pfam" id="PF02518">
    <property type="entry name" value="HATPase_c"/>
    <property type="match status" value="1"/>
</dbReference>
<dbReference type="InterPro" id="IPR013654">
    <property type="entry name" value="PAS_2"/>
</dbReference>
<evidence type="ECO:0000259" key="12">
    <source>
        <dbReference type="PROSITE" id="PS50109"/>
    </source>
</evidence>
<keyword evidence="8" id="KW-0418">Kinase</keyword>
<dbReference type="Pfam" id="PF01590">
    <property type="entry name" value="GAF"/>
    <property type="match status" value="1"/>
</dbReference>
<dbReference type="Gene3D" id="1.10.287.130">
    <property type="match status" value="1"/>
</dbReference>
<dbReference type="KEGG" id="hnv:DDQ68_06085"/>
<evidence type="ECO:0000259" key="11">
    <source>
        <dbReference type="PROSITE" id="PS50046"/>
    </source>
</evidence>
<dbReference type="GO" id="GO:0000156">
    <property type="term" value="F:phosphorelay response regulator activity"/>
    <property type="evidence" value="ECO:0007669"/>
    <property type="project" value="TreeGrafter"/>
</dbReference>
<dbReference type="GO" id="GO:0009881">
    <property type="term" value="F:photoreceptor activity"/>
    <property type="evidence" value="ECO:0007669"/>
    <property type="project" value="UniProtKB-KW"/>
</dbReference>
<organism evidence="13 14">
    <name type="scientific">Hymenobacter nivis</name>
    <dbReference type="NCBI Taxonomy" id="1850093"/>
    <lineage>
        <taxon>Bacteria</taxon>
        <taxon>Pseudomonadati</taxon>
        <taxon>Bacteroidota</taxon>
        <taxon>Cytophagia</taxon>
        <taxon>Cytophagales</taxon>
        <taxon>Hymenobacteraceae</taxon>
        <taxon>Hymenobacter</taxon>
    </lineage>
</organism>
<dbReference type="GO" id="GO:0000155">
    <property type="term" value="F:phosphorelay sensor kinase activity"/>
    <property type="evidence" value="ECO:0007669"/>
    <property type="project" value="InterPro"/>
</dbReference>
<dbReference type="InterPro" id="IPR005467">
    <property type="entry name" value="His_kinase_dom"/>
</dbReference>
<evidence type="ECO:0000256" key="9">
    <source>
        <dbReference type="ARBA" id="ARBA00022991"/>
    </source>
</evidence>
<dbReference type="PANTHER" id="PTHR42878">
    <property type="entry name" value="TWO-COMPONENT HISTIDINE KINASE"/>
    <property type="match status" value="1"/>
</dbReference>
<evidence type="ECO:0000256" key="5">
    <source>
        <dbReference type="ARBA" id="ARBA00022553"/>
    </source>
</evidence>
<evidence type="ECO:0000256" key="3">
    <source>
        <dbReference type="ARBA" id="ARBA00012438"/>
    </source>
</evidence>
<dbReference type="SUPFAM" id="SSF55874">
    <property type="entry name" value="ATPase domain of HSP90 chaperone/DNA topoisomerase II/histidine kinase"/>
    <property type="match status" value="1"/>
</dbReference>
<evidence type="ECO:0000313" key="13">
    <source>
        <dbReference type="EMBL" id="AWM32394.1"/>
    </source>
</evidence>
<dbReference type="InterPro" id="IPR003018">
    <property type="entry name" value="GAF"/>
</dbReference>
<keyword evidence="4" id="KW-0600">Photoreceptor protein</keyword>
<dbReference type="Pfam" id="PF00512">
    <property type="entry name" value="HisKA"/>
    <property type="match status" value="1"/>
</dbReference>
<dbReference type="Gene3D" id="3.30.450.270">
    <property type="match status" value="1"/>
</dbReference>
<dbReference type="GO" id="GO:0007234">
    <property type="term" value="P:osmosensory signaling via phosphorelay pathway"/>
    <property type="evidence" value="ECO:0007669"/>
    <property type="project" value="TreeGrafter"/>
</dbReference>
<sequence>MNLTDNDLITTPVTLTNCDREPIHIPGAIQPYGFLLCLDPATQLIVQASANTEALVGLAAEDLLGGGLGQLLGPARLAEVAGCLATLTETAQLLGARLETVAGQPYYKLIMHRYDELLWVEFEPVVETDAAPLDLAFLNAALGQMLAAPTVLDFCQHAAEQVRAITGFDRVAIYRFAPDESGEIIAEATAPDLPPWLGLHYPASDIPQQARAMYLKNWLRFIPDAAYQPVPLVPGLRPATGRPPDMTYAVLRSVSPIHLEYLHHMGSAATLTISLIDEGQLWGMITCHHRTPRLVGFELRELCQFIGKTFSALIAGKVRADQRADQLHVRERLAQLLERVSRADDFVEALAQPGPTIQEVFGCGGAAVCFGGEVQLLGDTPTEAQVRKLLAWLSENAPGPLFHTDSLAAHYPTGGPALRATASGLIAAALADAPGHYLLWFRPEVVQTVTWAGQNDKPQLLADGQIFLSPRQSFEAWKQLVEYTAAPWQPLELAAAHEIRQHVTDLQLKAFNELQARTLSLSALNTALERSNDELDSFAYVASHDLKEPLRGIHNYSLFLLEDYAAQLDADGVQKLQTLVRLSHRMEGLIESLLQLSRVGHTDLVVMDVDANEVLAEAADLLRPRFEQTDTQLVVAGAPWPTVRGDRVRLLEVFSNLLSNAMKYNDRPTKTITVGQGPAAPGGPAAAVDLGQYFLFYVRDNGIGIDAKHHGNIFKLFKRLHGQEKYGGGTGAGLAIAKKMVEKHGGQLWVESALGYGATFYFTLPKTI</sequence>
<dbReference type="PANTHER" id="PTHR42878:SF15">
    <property type="entry name" value="BACTERIOPHYTOCHROME"/>
    <property type="match status" value="1"/>
</dbReference>